<name>A0ABD3P5J3_9STRA</name>
<dbReference type="InterPro" id="IPR036869">
    <property type="entry name" value="J_dom_sf"/>
</dbReference>
<keyword evidence="3" id="KW-0999">Mitochondrion inner membrane</keyword>
<dbReference type="PANTHER" id="PTHR12763:SF28">
    <property type="entry name" value="GEO10507P1-RELATED"/>
    <property type="match status" value="1"/>
</dbReference>
<dbReference type="InterPro" id="IPR001623">
    <property type="entry name" value="DnaJ_domain"/>
</dbReference>
<dbReference type="SUPFAM" id="SSF46565">
    <property type="entry name" value="Chaperone J-domain"/>
    <property type="match status" value="1"/>
</dbReference>
<dbReference type="PANTHER" id="PTHR12763">
    <property type="match status" value="1"/>
</dbReference>
<dbReference type="AlphaFoldDB" id="A0ABD3P5J3"/>
<reference evidence="10 11" key="1">
    <citation type="journal article" date="2020" name="G3 (Bethesda)">
        <title>Improved Reference Genome for Cyclotella cryptica CCMP332, a Model for Cell Wall Morphogenesis, Salinity Adaptation, and Lipid Production in Diatoms (Bacillariophyta).</title>
        <authorList>
            <person name="Roberts W.R."/>
            <person name="Downey K.M."/>
            <person name="Ruck E.C."/>
            <person name="Traller J.C."/>
            <person name="Alverson A.J."/>
        </authorList>
    </citation>
    <scope>NUCLEOTIDE SEQUENCE [LARGE SCALE GENOMIC DNA]</scope>
    <source>
        <strain evidence="10 11">CCMP332</strain>
    </source>
</reference>
<dbReference type="Gene3D" id="1.10.287.110">
    <property type="entry name" value="DnaJ domain"/>
    <property type="match status" value="1"/>
</dbReference>
<evidence type="ECO:0000256" key="7">
    <source>
        <dbReference type="ARBA" id="ARBA00038105"/>
    </source>
</evidence>
<evidence type="ECO:0000256" key="6">
    <source>
        <dbReference type="ARBA" id="ARBA00023136"/>
    </source>
</evidence>
<feature type="domain" description="J" evidence="9">
    <location>
        <begin position="241"/>
        <end position="294"/>
    </location>
</feature>
<keyword evidence="11" id="KW-1185">Reference proteome</keyword>
<dbReference type="EMBL" id="JABMIG020000268">
    <property type="protein sequence ID" value="KAL3783113.1"/>
    <property type="molecule type" value="Genomic_DNA"/>
</dbReference>
<evidence type="ECO:0000256" key="4">
    <source>
        <dbReference type="ARBA" id="ARBA00022989"/>
    </source>
</evidence>
<accession>A0ABD3P5J3</accession>
<feature type="compositionally biased region" description="Polar residues" evidence="8">
    <location>
        <begin position="161"/>
        <end position="170"/>
    </location>
</feature>
<evidence type="ECO:0000256" key="3">
    <source>
        <dbReference type="ARBA" id="ARBA00022792"/>
    </source>
</evidence>
<dbReference type="GO" id="GO:0005743">
    <property type="term" value="C:mitochondrial inner membrane"/>
    <property type="evidence" value="ECO:0007669"/>
    <property type="project" value="UniProtKB-SubCell"/>
</dbReference>
<evidence type="ECO:0000256" key="8">
    <source>
        <dbReference type="SAM" id="MobiDB-lite"/>
    </source>
</evidence>
<dbReference type="CDD" id="cd06257">
    <property type="entry name" value="DnaJ"/>
    <property type="match status" value="1"/>
</dbReference>
<dbReference type="FunFam" id="1.10.287.110:FF:000001">
    <property type="entry name" value="Import inner membrane translocase subunit tim14"/>
    <property type="match status" value="1"/>
</dbReference>
<sequence length="295" mass="32913">MIPFINSSQSLQRRSWHAMPNRAFPRTHRIYSDGRELHTLSSLPLHSFTTQNHGLAHPLRSDDDDDMSSNRYNTLQHPVSMSLRNSTSSTYLLNNMHKGHNSILLRHYHTTLPAERGAAIVLTLASVAATAKAGQYMVEGYKEWKEAGKAAAEEEEKRRSQLNSDANADSQQHGEQQQQQQQQEDATAQARGDSGASGSANAKGNAKKEQPRENFFAKFFNLSVGAKFYEGGFEEQMTRKEAALILGVRESSTPKRIKEAHRKLLILNHPDTGGSTYIAGKINEAKELLLQGKKM</sequence>
<keyword evidence="5" id="KW-0496">Mitochondrion</keyword>
<feature type="region of interest" description="Disordered" evidence="8">
    <location>
        <begin position="149"/>
        <end position="210"/>
    </location>
</feature>
<dbReference type="SMART" id="SM00271">
    <property type="entry name" value="DnaJ"/>
    <property type="match status" value="1"/>
</dbReference>
<comment type="caution">
    <text evidence="10">The sequence shown here is derived from an EMBL/GenBank/DDBJ whole genome shotgun (WGS) entry which is preliminary data.</text>
</comment>
<evidence type="ECO:0000256" key="5">
    <source>
        <dbReference type="ARBA" id="ARBA00023128"/>
    </source>
</evidence>
<keyword evidence="2" id="KW-0812">Transmembrane</keyword>
<organism evidence="10 11">
    <name type="scientific">Cyclotella cryptica</name>
    <dbReference type="NCBI Taxonomy" id="29204"/>
    <lineage>
        <taxon>Eukaryota</taxon>
        <taxon>Sar</taxon>
        <taxon>Stramenopiles</taxon>
        <taxon>Ochrophyta</taxon>
        <taxon>Bacillariophyta</taxon>
        <taxon>Coscinodiscophyceae</taxon>
        <taxon>Thalassiosirophycidae</taxon>
        <taxon>Stephanodiscales</taxon>
        <taxon>Stephanodiscaceae</taxon>
        <taxon>Cyclotella</taxon>
    </lineage>
</organism>
<dbReference type="Proteomes" id="UP001516023">
    <property type="component" value="Unassembled WGS sequence"/>
</dbReference>
<protein>
    <recommendedName>
        <fullName evidence="9">J domain-containing protein</fullName>
    </recommendedName>
</protein>
<evidence type="ECO:0000256" key="1">
    <source>
        <dbReference type="ARBA" id="ARBA00004434"/>
    </source>
</evidence>
<evidence type="ECO:0000259" key="9">
    <source>
        <dbReference type="PROSITE" id="PS50076"/>
    </source>
</evidence>
<evidence type="ECO:0000313" key="10">
    <source>
        <dbReference type="EMBL" id="KAL3783113.1"/>
    </source>
</evidence>
<feature type="compositionally biased region" description="Basic and acidic residues" evidence="8">
    <location>
        <begin position="149"/>
        <end position="159"/>
    </location>
</feature>
<comment type="similarity">
    <text evidence="7">Belongs to the TIM14 family.</text>
</comment>
<feature type="compositionally biased region" description="Low complexity" evidence="8">
    <location>
        <begin position="171"/>
        <end position="183"/>
    </location>
</feature>
<keyword evidence="6" id="KW-0472">Membrane</keyword>
<gene>
    <name evidence="10" type="ORF">HJC23_012449</name>
</gene>
<feature type="compositionally biased region" description="Low complexity" evidence="8">
    <location>
        <begin position="194"/>
        <end position="204"/>
    </location>
</feature>
<proteinExistence type="inferred from homology"/>
<comment type="subcellular location">
    <subcellularLocation>
        <location evidence="1">Mitochondrion inner membrane</location>
        <topology evidence="1">Single-pass membrane protein</topology>
    </subcellularLocation>
</comment>
<evidence type="ECO:0000256" key="2">
    <source>
        <dbReference type="ARBA" id="ARBA00022692"/>
    </source>
</evidence>
<evidence type="ECO:0000313" key="11">
    <source>
        <dbReference type="Proteomes" id="UP001516023"/>
    </source>
</evidence>
<dbReference type="PROSITE" id="PS50076">
    <property type="entry name" value="DNAJ_2"/>
    <property type="match status" value="1"/>
</dbReference>
<keyword evidence="4" id="KW-1133">Transmembrane helix</keyword>